<dbReference type="Proteomes" id="UP000253941">
    <property type="component" value="Unassembled WGS sequence"/>
</dbReference>
<evidence type="ECO:0000259" key="2">
    <source>
        <dbReference type="Pfam" id="PF00725"/>
    </source>
</evidence>
<evidence type="ECO:0000313" key="4">
    <source>
        <dbReference type="EMBL" id="RDD60432.1"/>
    </source>
</evidence>
<dbReference type="GO" id="GO:0006631">
    <property type="term" value="P:fatty acid metabolic process"/>
    <property type="evidence" value="ECO:0007669"/>
    <property type="project" value="InterPro"/>
</dbReference>
<protein>
    <submittedName>
        <fullName evidence="4">3-hydroxyacyl-CoA dehydrogenase</fullName>
        <ecNumber evidence="4">1.1.1.35</ecNumber>
    </submittedName>
</protein>
<dbReference type="InterPro" id="IPR013328">
    <property type="entry name" value="6PGD_dom2"/>
</dbReference>
<dbReference type="SUPFAM" id="SSF51735">
    <property type="entry name" value="NAD(P)-binding Rossmann-fold domains"/>
    <property type="match status" value="1"/>
</dbReference>
<name>A0A369T6B2_9PROT</name>
<accession>A0A369T6B2</accession>
<dbReference type="InterPro" id="IPR006108">
    <property type="entry name" value="3HC_DH_C"/>
</dbReference>
<gene>
    <name evidence="4" type="ORF">DRB17_18170</name>
</gene>
<dbReference type="PANTHER" id="PTHR48075">
    <property type="entry name" value="3-HYDROXYACYL-COA DEHYDROGENASE FAMILY PROTEIN"/>
    <property type="match status" value="1"/>
</dbReference>
<keyword evidence="1 4" id="KW-0560">Oxidoreductase</keyword>
<keyword evidence="5" id="KW-1185">Reference proteome</keyword>
<dbReference type="GO" id="GO:0070403">
    <property type="term" value="F:NAD+ binding"/>
    <property type="evidence" value="ECO:0007669"/>
    <property type="project" value="InterPro"/>
</dbReference>
<dbReference type="RefSeq" id="WP_114583648.1">
    <property type="nucleotide sequence ID" value="NZ_QPMH01000027.1"/>
</dbReference>
<proteinExistence type="predicted"/>
<dbReference type="SUPFAM" id="SSF48179">
    <property type="entry name" value="6-phosphogluconate dehydrogenase C-terminal domain-like"/>
    <property type="match status" value="2"/>
</dbReference>
<evidence type="ECO:0000259" key="3">
    <source>
        <dbReference type="Pfam" id="PF02737"/>
    </source>
</evidence>
<dbReference type="EMBL" id="QPMH01000027">
    <property type="protein sequence ID" value="RDD60432.1"/>
    <property type="molecule type" value="Genomic_DNA"/>
</dbReference>
<dbReference type="NCBIfam" id="NF006124">
    <property type="entry name" value="PRK08268.1"/>
    <property type="match status" value="1"/>
</dbReference>
<sequence length="498" mass="53300">MFDPNAAQLKLGIIGAGAMGTGIAQVAAVGGIDTRLHDADAAAGERGLQQVRKRLERQVEKGRMSAADVEAAVARLSVADAISDLADRDVVIEAVVEDLDVKQAIFAKLEETVSERCILASNTSSLPIGAIAANCARRGRIAGMHFFNPVPLMKLVEVVRALDTAPEVVEALSGLGERMGRTPVTVKDTPGFLVNFGGRAYTTEALALIHEGVATPAQVDAVMRDCCGFRMGPFELMDLTGIDVNYPVTRFVWESFFNDPRLRTTPQHRALREAGRLGRKTGAGFYEYGEDAKPESPDAVVGTRPAQRVVLVEPDDRLAELVAEAGAEELREDDGKAPLLAAPIGEDCTALAVRTGVDARRLVAVDTMFDTSRRVVVMTAPGVDGVTRDSVIDLLGKVRGVTAIGDSAGFIAQRIAAMVGNLGCEMAQIGLARPDEIDLAMRLGLNYPKGPLELCDAMEPSKVHRILQQAQAITGDDRYRPSQWLRRRALLGLPAGQC</sequence>
<dbReference type="Pfam" id="PF00725">
    <property type="entry name" value="3HCDH"/>
    <property type="match status" value="2"/>
</dbReference>
<dbReference type="Gene3D" id="3.40.50.720">
    <property type="entry name" value="NAD(P)-binding Rossmann-like Domain"/>
    <property type="match status" value="1"/>
</dbReference>
<evidence type="ECO:0000313" key="5">
    <source>
        <dbReference type="Proteomes" id="UP000253941"/>
    </source>
</evidence>
<feature type="domain" description="3-hydroxyacyl-CoA dehydrogenase C-terminal" evidence="2">
    <location>
        <begin position="191"/>
        <end position="288"/>
    </location>
</feature>
<dbReference type="GO" id="GO:0003857">
    <property type="term" value="F:(3S)-3-hydroxyacyl-CoA dehydrogenase (NAD+) activity"/>
    <property type="evidence" value="ECO:0007669"/>
    <property type="project" value="UniProtKB-EC"/>
</dbReference>
<dbReference type="PANTHER" id="PTHR48075:SF5">
    <property type="entry name" value="3-HYDROXYBUTYRYL-COA DEHYDROGENASE"/>
    <property type="match status" value="1"/>
</dbReference>
<dbReference type="AlphaFoldDB" id="A0A369T6B2"/>
<evidence type="ECO:0000256" key="1">
    <source>
        <dbReference type="ARBA" id="ARBA00023002"/>
    </source>
</evidence>
<dbReference type="Gene3D" id="1.10.1040.50">
    <property type="match status" value="1"/>
</dbReference>
<dbReference type="InterPro" id="IPR006176">
    <property type="entry name" value="3-OHacyl-CoA_DH_NAD-bd"/>
</dbReference>
<dbReference type="Pfam" id="PF02737">
    <property type="entry name" value="3HCDH_N"/>
    <property type="match status" value="1"/>
</dbReference>
<dbReference type="EC" id="1.1.1.35" evidence="4"/>
<comment type="caution">
    <text evidence="4">The sequence shown here is derived from an EMBL/GenBank/DDBJ whole genome shotgun (WGS) entry which is preliminary data.</text>
</comment>
<organism evidence="4 5">
    <name type="scientific">Ferruginivarius sediminum</name>
    <dbReference type="NCBI Taxonomy" id="2661937"/>
    <lineage>
        <taxon>Bacteria</taxon>
        <taxon>Pseudomonadati</taxon>
        <taxon>Pseudomonadota</taxon>
        <taxon>Alphaproteobacteria</taxon>
        <taxon>Rhodospirillales</taxon>
        <taxon>Rhodospirillaceae</taxon>
        <taxon>Ferruginivarius</taxon>
    </lineage>
</organism>
<dbReference type="InterPro" id="IPR008927">
    <property type="entry name" value="6-PGluconate_DH-like_C_sf"/>
</dbReference>
<dbReference type="FunFam" id="3.40.50.720:FF:000009">
    <property type="entry name" value="Fatty oxidation complex, alpha subunit"/>
    <property type="match status" value="1"/>
</dbReference>
<dbReference type="Gene3D" id="1.10.1040.10">
    <property type="entry name" value="N-(1-d-carboxylethyl)-l-norvaline Dehydrogenase, domain 2"/>
    <property type="match status" value="1"/>
</dbReference>
<dbReference type="InterPro" id="IPR036291">
    <property type="entry name" value="NAD(P)-bd_dom_sf"/>
</dbReference>
<reference evidence="4 5" key="1">
    <citation type="submission" date="2018-07" db="EMBL/GenBank/DDBJ databases">
        <title>Venubactetium sediminum gen. nov., sp. nov., isolated from a marine solar saltern.</title>
        <authorList>
            <person name="Wang S."/>
        </authorList>
    </citation>
    <scope>NUCLEOTIDE SEQUENCE [LARGE SCALE GENOMIC DNA]</scope>
    <source>
        <strain evidence="4 5">WD2A32</strain>
    </source>
</reference>
<feature type="domain" description="3-hydroxyacyl-CoA dehydrogenase NAD binding" evidence="3">
    <location>
        <begin position="10"/>
        <end position="189"/>
    </location>
</feature>
<feature type="domain" description="3-hydroxyacyl-CoA dehydrogenase C-terminal" evidence="2">
    <location>
        <begin position="409"/>
        <end position="490"/>
    </location>
</feature>